<keyword evidence="2" id="KW-1185">Reference proteome</keyword>
<accession>A0ABW3H002</accession>
<dbReference type="InterPro" id="IPR006439">
    <property type="entry name" value="HAD-SF_hydro_IA"/>
</dbReference>
<keyword evidence="1" id="KW-0378">Hydrolase</keyword>
<dbReference type="RefSeq" id="WP_264942932.1">
    <property type="nucleotide sequence ID" value="NZ_JAPDRA010000001.1"/>
</dbReference>
<sequence>MTLPDRRFAAFLFDMDGTLVNSIAAANRIWRRWALRHGIDPDALIAQIHGVRAIDTVRRFAPPGTDAEAEAALLTQQEIDDVDGIVAIRGAAALVARMPPSRCALVTSAPRALALRRLEAAGVPVPEVVIAAEDVARGKPAPDPFLAAAAALGVDIADCLVWEDTATGLAAADAAGAGGAIAISETHHRPLDTRHPVRRDYRGLDIAIDGDGIRLVLSAAGD</sequence>
<dbReference type="EMBL" id="JBHTJG010000001">
    <property type="protein sequence ID" value="MFD0944783.1"/>
    <property type="molecule type" value="Genomic_DNA"/>
</dbReference>
<dbReference type="GO" id="GO:0016787">
    <property type="term" value="F:hydrolase activity"/>
    <property type="evidence" value="ECO:0007669"/>
    <property type="project" value="UniProtKB-KW"/>
</dbReference>
<dbReference type="Gene3D" id="1.10.150.240">
    <property type="entry name" value="Putative phosphatase, domain 2"/>
    <property type="match status" value="1"/>
</dbReference>
<dbReference type="InterPro" id="IPR036412">
    <property type="entry name" value="HAD-like_sf"/>
</dbReference>
<protein>
    <submittedName>
        <fullName evidence="1">HAD-IA family hydrolase</fullName>
    </submittedName>
</protein>
<dbReference type="SUPFAM" id="SSF56784">
    <property type="entry name" value="HAD-like"/>
    <property type="match status" value="1"/>
</dbReference>
<dbReference type="InterPro" id="IPR023214">
    <property type="entry name" value="HAD_sf"/>
</dbReference>
<evidence type="ECO:0000313" key="2">
    <source>
        <dbReference type="Proteomes" id="UP001596977"/>
    </source>
</evidence>
<name>A0ABW3H002_9SPHN</name>
<dbReference type="PROSITE" id="PS01228">
    <property type="entry name" value="COF_1"/>
    <property type="match status" value="1"/>
</dbReference>
<gene>
    <name evidence="1" type="ORF">ACFQ1E_00370</name>
</gene>
<dbReference type="SFLD" id="SFLDS00003">
    <property type="entry name" value="Haloacid_Dehalogenase"/>
    <property type="match status" value="1"/>
</dbReference>
<dbReference type="InterPro" id="IPR051806">
    <property type="entry name" value="HAD-like_SPP"/>
</dbReference>
<organism evidence="1 2">
    <name type="scientific">Sphingomonas canadensis</name>
    <dbReference type="NCBI Taxonomy" id="1219257"/>
    <lineage>
        <taxon>Bacteria</taxon>
        <taxon>Pseudomonadati</taxon>
        <taxon>Pseudomonadota</taxon>
        <taxon>Alphaproteobacteria</taxon>
        <taxon>Sphingomonadales</taxon>
        <taxon>Sphingomonadaceae</taxon>
        <taxon>Sphingomonas</taxon>
    </lineage>
</organism>
<dbReference type="PANTHER" id="PTHR43481:SF4">
    <property type="entry name" value="GLYCEROL-1-PHOSPHATE PHOSPHOHYDROLASE 1-RELATED"/>
    <property type="match status" value="1"/>
</dbReference>
<dbReference type="PANTHER" id="PTHR43481">
    <property type="entry name" value="FRUCTOSE-1-PHOSPHATE PHOSPHATASE"/>
    <property type="match status" value="1"/>
</dbReference>
<comment type="caution">
    <text evidence="1">The sequence shown here is derived from an EMBL/GenBank/DDBJ whole genome shotgun (WGS) entry which is preliminary data.</text>
</comment>
<dbReference type="NCBIfam" id="TIGR01509">
    <property type="entry name" value="HAD-SF-IA-v3"/>
    <property type="match status" value="1"/>
</dbReference>
<dbReference type="Pfam" id="PF00702">
    <property type="entry name" value="Hydrolase"/>
    <property type="match status" value="1"/>
</dbReference>
<dbReference type="Gene3D" id="3.40.50.1000">
    <property type="entry name" value="HAD superfamily/HAD-like"/>
    <property type="match status" value="1"/>
</dbReference>
<evidence type="ECO:0000313" key="1">
    <source>
        <dbReference type="EMBL" id="MFD0944783.1"/>
    </source>
</evidence>
<dbReference type="SFLD" id="SFLDG01129">
    <property type="entry name" value="C1.5:_HAD__Beta-PGM__Phosphata"/>
    <property type="match status" value="1"/>
</dbReference>
<proteinExistence type="predicted"/>
<dbReference type="InterPro" id="IPR023198">
    <property type="entry name" value="PGP-like_dom2"/>
</dbReference>
<reference evidence="2" key="1">
    <citation type="journal article" date="2019" name="Int. J. Syst. Evol. Microbiol.">
        <title>The Global Catalogue of Microorganisms (GCM) 10K type strain sequencing project: providing services to taxonomists for standard genome sequencing and annotation.</title>
        <authorList>
            <consortium name="The Broad Institute Genomics Platform"/>
            <consortium name="The Broad Institute Genome Sequencing Center for Infectious Disease"/>
            <person name="Wu L."/>
            <person name="Ma J."/>
        </authorList>
    </citation>
    <scope>NUCLEOTIDE SEQUENCE [LARGE SCALE GENOMIC DNA]</scope>
    <source>
        <strain evidence="2">CCUG 62982</strain>
    </source>
</reference>
<dbReference type="Proteomes" id="UP001596977">
    <property type="component" value="Unassembled WGS sequence"/>
</dbReference>